<protein>
    <recommendedName>
        <fullName evidence="3">Endonuclease/exonuclease/phosphatase domain-containing protein</fullName>
    </recommendedName>
</protein>
<evidence type="ECO:0000259" key="3">
    <source>
        <dbReference type="Pfam" id="PF03372"/>
    </source>
</evidence>
<keyword evidence="2" id="KW-0472">Membrane</keyword>
<comment type="caution">
    <text evidence="4">The sequence shown here is derived from an EMBL/GenBank/DDBJ whole genome shotgun (WGS) entry which is preliminary data.</text>
</comment>
<dbReference type="RefSeq" id="WP_345526161.1">
    <property type="nucleotide sequence ID" value="NZ_BAABKN010000009.1"/>
</dbReference>
<organism evidence="4 5">
    <name type="scientific">Nocardioides endophyticus</name>
    <dbReference type="NCBI Taxonomy" id="1353775"/>
    <lineage>
        <taxon>Bacteria</taxon>
        <taxon>Bacillati</taxon>
        <taxon>Actinomycetota</taxon>
        <taxon>Actinomycetes</taxon>
        <taxon>Propionibacteriales</taxon>
        <taxon>Nocardioidaceae</taxon>
        <taxon>Nocardioides</taxon>
    </lineage>
</organism>
<dbReference type="PANTHER" id="PTHR14859">
    <property type="entry name" value="CALCOFLUOR WHITE HYPERSENSITIVE PROTEIN PRECURSOR"/>
    <property type="match status" value="1"/>
</dbReference>
<reference evidence="5" key="1">
    <citation type="journal article" date="2019" name="Int. J. Syst. Evol. Microbiol.">
        <title>The Global Catalogue of Microorganisms (GCM) 10K type strain sequencing project: providing services to taxonomists for standard genome sequencing and annotation.</title>
        <authorList>
            <consortium name="The Broad Institute Genomics Platform"/>
            <consortium name="The Broad Institute Genome Sequencing Center for Infectious Disease"/>
            <person name="Wu L."/>
            <person name="Ma J."/>
        </authorList>
    </citation>
    <scope>NUCLEOTIDE SEQUENCE [LARGE SCALE GENOMIC DNA]</scope>
    <source>
        <strain evidence="5">JCM 18532</strain>
    </source>
</reference>
<dbReference type="InterPro" id="IPR051916">
    <property type="entry name" value="GPI-anchor_lipid_remodeler"/>
</dbReference>
<dbReference type="InterPro" id="IPR036691">
    <property type="entry name" value="Endo/exonu/phosph_ase_sf"/>
</dbReference>
<feature type="transmembrane region" description="Helical" evidence="2">
    <location>
        <begin position="12"/>
        <end position="39"/>
    </location>
</feature>
<name>A0ABP8YNL0_9ACTN</name>
<keyword evidence="2" id="KW-1133">Transmembrane helix</keyword>
<evidence type="ECO:0000313" key="4">
    <source>
        <dbReference type="EMBL" id="GAA4732952.1"/>
    </source>
</evidence>
<dbReference type="InterPro" id="IPR005135">
    <property type="entry name" value="Endo/exonuclease/phosphatase"/>
</dbReference>
<dbReference type="SUPFAM" id="SSF56219">
    <property type="entry name" value="DNase I-like"/>
    <property type="match status" value="1"/>
</dbReference>
<evidence type="ECO:0000256" key="1">
    <source>
        <dbReference type="SAM" id="MobiDB-lite"/>
    </source>
</evidence>
<feature type="domain" description="Endonuclease/exonuclease/phosphatase" evidence="3">
    <location>
        <begin position="94"/>
        <end position="311"/>
    </location>
</feature>
<evidence type="ECO:0000256" key="2">
    <source>
        <dbReference type="SAM" id="Phobius"/>
    </source>
</evidence>
<keyword evidence="5" id="KW-1185">Reference proteome</keyword>
<proteinExistence type="predicted"/>
<sequence length="338" mass="35626">MGDDGSEQSWPAWAHTAASVAIGLLLIAVPVVVVGYGHFSDEGGDPGQRRVRPTGPSPSGPTDVTPTGSPTPDPLPTASGETCVPGNTTGLTVVSFNIKSAHGADGTVQLDLLASTLASWKPDLVLLQEVDKNQARTGRVDQPAYLGQKLRFYSTFGANMSTRSGGQYGTALLSRYPILSVENTRLPRLPGDEPRGLLHAVVDVDGTKLSAYVVHLQHTSATARLSQMTTIQRIVTADPLPKIIGGDFNTGPGSAVMGLARSFASDTWAAVGAGPGLTVPRVAPRRRIDYLLQSGLVPQDMRVLTPTVSDHRALWARLALDASGKVCLPDFGRGKRKP</sequence>
<dbReference type="Pfam" id="PF03372">
    <property type="entry name" value="Exo_endo_phos"/>
    <property type="match status" value="1"/>
</dbReference>
<feature type="region of interest" description="Disordered" evidence="1">
    <location>
        <begin position="40"/>
        <end position="80"/>
    </location>
</feature>
<accession>A0ABP8YNL0</accession>
<dbReference type="PANTHER" id="PTHR14859:SF15">
    <property type="entry name" value="ENDONUCLEASE_EXONUCLEASE_PHOSPHATASE DOMAIN-CONTAINING PROTEIN"/>
    <property type="match status" value="1"/>
</dbReference>
<evidence type="ECO:0000313" key="5">
    <source>
        <dbReference type="Proteomes" id="UP001499882"/>
    </source>
</evidence>
<keyword evidence="2" id="KW-0812">Transmembrane</keyword>
<dbReference type="Gene3D" id="3.60.10.10">
    <property type="entry name" value="Endonuclease/exonuclease/phosphatase"/>
    <property type="match status" value="1"/>
</dbReference>
<gene>
    <name evidence="4" type="ORF">GCM10023350_15520</name>
</gene>
<dbReference type="Proteomes" id="UP001499882">
    <property type="component" value="Unassembled WGS sequence"/>
</dbReference>
<dbReference type="EMBL" id="BAABKN010000009">
    <property type="protein sequence ID" value="GAA4732952.1"/>
    <property type="molecule type" value="Genomic_DNA"/>
</dbReference>